<name>A0A8J4GXF4_9CHLO</name>
<organism evidence="3 4">
    <name type="scientific">Volvox reticuliferus</name>
    <dbReference type="NCBI Taxonomy" id="1737510"/>
    <lineage>
        <taxon>Eukaryota</taxon>
        <taxon>Viridiplantae</taxon>
        <taxon>Chlorophyta</taxon>
        <taxon>core chlorophytes</taxon>
        <taxon>Chlorophyceae</taxon>
        <taxon>CS clade</taxon>
        <taxon>Chlamydomonadales</taxon>
        <taxon>Volvocaceae</taxon>
        <taxon>Volvox</taxon>
    </lineage>
</organism>
<evidence type="ECO:0000313" key="5">
    <source>
        <dbReference type="Proteomes" id="UP000747110"/>
    </source>
</evidence>
<evidence type="ECO:0000313" key="3">
    <source>
        <dbReference type="EMBL" id="GIM15796.1"/>
    </source>
</evidence>
<dbReference type="Proteomes" id="UP000747110">
    <property type="component" value="Unassembled WGS sequence"/>
</dbReference>
<proteinExistence type="predicted"/>
<accession>A0A8J4GXF4</accession>
<protein>
    <submittedName>
        <fullName evidence="3">Uncharacterized protein</fullName>
    </submittedName>
</protein>
<sequence length="111" mass="12647">MINRAASSTCPPACNNIHVCCCYIIRPAFHAIDTYPLHRRLLRRQLYDQRHRRHLQRPCIPRRAAAGHLDDGTEADGHGASAAYPPGLYVREREYSGSDHDHMQQPFADLT</sequence>
<reference evidence="3" key="1">
    <citation type="journal article" date="2021" name="Proc. Natl. Acad. Sci. U.S.A.">
        <title>Three genomes in the algal genus Volvox reveal the fate of a haploid sex-determining region after a transition to homothallism.</title>
        <authorList>
            <person name="Yamamoto K."/>
            <person name="Hamaji T."/>
            <person name="Kawai-Toyooka H."/>
            <person name="Matsuzaki R."/>
            <person name="Takahashi F."/>
            <person name="Nishimura Y."/>
            <person name="Kawachi M."/>
            <person name="Noguchi H."/>
            <person name="Minakuchi Y."/>
            <person name="Umen J.G."/>
            <person name="Toyoda A."/>
            <person name="Nozaki H."/>
        </authorList>
    </citation>
    <scope>NUCLEOTIDE SEQUENCE</scope>
    <source>
        <strain evidence="3">NIES-3785</strain>
        <strain evidence="2">NIES-3786</strain>
    </source>
</reference>
<keyword evidence="5" id="KW-1185">Reference proteome</keyword>
<gene>
    <name evidence="2" type="ORF">Vretifemale_19688</name>
    <name evidence="3" type="ORF">Vretimale_18510</name>
</gene>
<evidence type="ECO:0000256" key="1">
    <source>
        <dbReference type="SAM" id="MobiDB-lite"/>
    </source>
</evidence>
<comment type="caution">
    <text evidence="3">The sequence shown here is derived from an EMBL/GenBank/DDBJ whole genome shotgun (WGS) entry which is preliminary data.</text>
</comment>
<evidence type="ECO:0000313" key="4">
    <source>
        <dbReference type="Proteomes" id="UP000722791"/>
    </source>
</evidence>
<dbReference type="EMBL" id="BNCP01000071">
    <property type="protein sequence ID" value="GIL92017.1"/>
    <property type="molecule type" value="Genomic_DNA"/>
</dbReference>
<feature type="compositionally biased region" description="Basic and acidic residues" evidence="1">
    <location>
        <begin position="68"/>
        <end position="77"/>
    </location>
</feature>
<evidence type="ECO:0000313" key="2">
    <source>
        <dbReference type="EMBL" id="GIL92017.1"/>
    </source>
</evidence>
<dbReference type="AlphaFoldDB" id="A0A8J4GXF4"/>
<dbReference type="Proteomes" id="UP000722791">
    <property type="component" value="Unassembled WGS sequence"/>
</dbReference>
<feature type="region of interest" description="Disordered" evidence="1">
    <location>
        <begin position="66"/>
        <end position="86"/>
    </location>
</feature>
<dbReference type="EMBL" id="BNCQ01000070">
    <property type="protein sequence ID" value="GIM15796.1"/>
    <property type="molecule type" value="Genomic_DNA"/>
</dbReference>